<dbReference type="RefSeq" id="WP_188467547.1">
    <property type="nucleotide sequence ID" value="NZ_BAABHU010000019.1"/>
</dbReference>
<feature type="chain" id="PRO_5045990550" evidence="1">
    <location>
        <begin position="24"/>
        <end position="384"/>
    </location>
</feature>
<keyword evidence="1" id="KW-0732">Signal</keyword>
<proteinExistence type="predicted"/>
<organism evidence="2 3">
    <name type="scientific">Marivirga lumbricoides</name>
    <dbReference type="NCBI Taxonomy" id="1046115"/>
    <lineage>
        <taxon>Bacteria</taxon>
        <taxon>Pseudomonadati</taxon>
        <taxon>Bacteroidota</taxon>
        <taxon>Cytophagia</taxon>
        <taxon>Cytophagales</taxon>
        <taxon>Marivirgaceae</taxon>
        <taxon>Marivirga</taxon>
    </lineage>
</organism>
<gene>
    <name evidence="2" type="ORF">GCM10011506_44410</name>
</gene>
<comment type="caution">
    <text evidence="2">The sequence shown here is derived from an EMBL/GenBank/DDBJ whole genome shotgun (WGS) entry which is preliminary data.</text>
</comment>
<accession>A0ABQ1N802</accession>
<evidence type="ECO:0000313" key="2">
    <source>
        <dbReference type="EMBL" id="GGC53895.1"/>
    </source>
</evidence>
<dbReference type="Proteomes" id="UP000636010">
    <property type="component" value="Unassembled WGS sequence"/>
</dbReference>
<evidence type="ECO:0000256" key="1">
    <source>
        <dbReference type="SAM" id="SignalP"/>
    </source>
</evidence>
<reference evidence="3" key="1">
    <citation type="journal article" date="2019" name="Int. J. Syst. Evol. Microbiol.">
        <title>The Global Catalogue of Microorganisms (GCM) 10K type strain sequencing project: providing services to taxonomists for standard genome sequencing and annotation.</title>
        <authorList>
            <consortium name="The Broad Institute Genomics Platform"/>
            <consortium name="The Broad Institute Genome Sequencing Center for Infectious Disease"/>
            <person name="Wu L."/>
            <person name="Ma J."/>
        </authorList>
    </citation>
    <scope>NUCLEOTIDE SEQUENCE [LARGE SCALE GENOMIC DNA]</scope>
    <source>
        <strain evidence="3">CGMCC 1.10832</strain>
    </source>
</reference>
<protein>
    <submittedName>
        <fullName evidence="2">Uncharacterized protein</fullName>
    </submittedName>
</protein>
<sequence>MKNKYILILFILLSSGITSQVSAQKLKPLISGFNYDYELPAGINLPEGYRDYRSFIQSDINIVSEERILFLQDSVSRTNFTQKDRQTALQQALLLNNGQLAAQIAKERLRIGSAEFFKNNREIDFAVELNVSRLQYEIVEQPESDTIMKLNYQAVVKVVDAQTNEVFYSQSVSESPEELVITKPAMVLYFTPEELLQLKFKKKDMELKKQIYHSAIDRLNRKVFQNAVDSAASVLDDQLLPLRKLSFPLYSAKGKYDYEKLEKAEEIMKEISQARKVREKTVMSREEEISKLREAIAIWEEELTTEDGENKKARINAVIAEGLRYNCAMAYMLMRDFDKANEYVHQLNMKQPTIISKPEHYLPMMALELKQLIAESEVRLGDKL</sequence>
<feature type="signal peptide" evidence="1">
    <location>
        <begin position="1"/>
        <end position="23"/>
    </location>
</feature>
<evidence type="ECO:0000313" key="3">
    <source>
        <dbReference type="Proteomes" id="UP000636010"/>
    </source>
</evidence>
<keyword evidence="3" id="KW-1185">Reference proteome</keyword>
<dbReference type="EMBL" id="BMEC01000019">
    <property type="protein sequence ID" value="GGC53895.1"/>
    <property type="molecule type" value="Genomic_DNA"/>
</dbReference>
<name>A0ABQ1N802_9BACT</name>